<evidence type="ECO:0000256" key="3">
    <source>
        <dbReference type="ARBA" id="ARBA00023027"/>
    </source>
</evidence>
<dbReference type="InterPro" id="IPR008927">
    <property type="entry name" value="6-PGluconate_DH-like_C_sf"/>
</dbReference>
<feature type="domain" description="3-hydroxyisobutyrate dehydrogenase-like NAD-binding" evidence="6">
    <location>
        <begin position="178"/>
        <end position="299"/>
    </location>
</feature>
<dbReference type="PANTHER" id="PTHR43580:SF3">
    <property type="entry name" value="6-PHOSPHOGLUCONATE DEHYDROGENASE FAMILY PROTEIN (AFU_ORTHOLOGUE AFUA_2G11600)"/>
    <property type="match status" value="1"/>
</dbReference>
<dbReference type="GO" id="GO:0050661">
    <property type="term" value="F:NADP binding"/>
    <property type="evidence" value="ECO:0007669"/>
    <property type="project" value="InterPro"/>
</dbReference>
<dbReference type="Proteomes" id="UP000027920">
    <property type="component" value="Unassembled WGS sequence"/>
</dbReference>
<dbReference type="SUPFAM" id="SSF51735">
    <property type="entry name" value="NAD(P)-binding Rossmann-fold domains"/>
    <property type="match status" value="1"/>
</dbReference>
<accession>A0A072PKL2</accession>
<dbReference type="Pfam" id="PF14833">
    <property type="entry name" value="NAD_binding_11"/>
    <property type="match status" value="1"/>
</dbReference>
<keyword evidence="2" id="KW-0560">Oxidoreductase</keyword>
<evidence type="ECO:0000259" key="6">
    <source>
        <dbReference type="Pfam" id="PF14833"/>
    </source>
</evidence>
<keyword evidence="8" id="KW-1185">Reference proteome</keyword>
<evidence type="ECO:0000313" key="8">
    <source>
        <dbReference type="Proteomes" id="UP000027920"/>
    </source>
</evidence>
<protein>
    <recommendedName>
        <fullName evidence="9">6-phosphogluconate dehydrogenase NADP-binding domain-containing protein</fullName>
    </recommendedName>
</protein>
<keyword evidence="3" id="KW-0520">NAD</keyword>
<gene>
    <name evidence="7" type="ORF">A1O9_04711</name>
</gene>
<dbReference type="RefSeq" id="XP_013262453.1">
    <property type="nucleotide sequence ID" value="XM_013406999.1"/>
</dbReference>
<dbReference type="EMBL" id="AMGV01000003">
    <property type="protein sequence ID" value="KEF59863.1"/>
    <property type="molecule type" value="Genomic_DNA"/>
</dbReference>
<feature type="domain" description="6-phosphogluconate dehydrogenase NADP-binding" evidence="5">
    <location>
        <begin position="7"/>
        <end position="160"/>
    </location>
</feature>
<dbReference type="Pfam" id="PF03446">
    <property type="entry name" value="NAD_binding_2"/>
    <property type="match status" value="1"/>
</dbReference>
<evidence type="ECO:0000256" key="2">
    <source>
        <dbReference type="ARBA" id="ARBA00023002"/>
    </source>
</evidence>
<reference evidence="7 8" key="1">
    <citation type="submission" date="2013-03" db="EMBL/GenBank/DDBJ databases">
        <title>The Genome Sequence of Exophiala aquamarina CBS 119918.</title>
        <authorList>
            <consortium name="The Broad Institute Genomics Platform"/>
            <person name="Cuomo C."/>
            <person name="de Hoog S."/>
            <person name="Gorbushina A."/>
            <person name="Walker B."/>
            <person name="Young S.K."/>
            <person name="Zeng Q."/>
            <person name="Gargeya S."/>
            <person name="Fitzgerald M."/>
            <person name="Haas B."/>
            <person name="Abouelleil A."/>
            <person name="Allen A.W."/>
            <person name="Alvarado L."/>
            <person name="Arachchi H.M."/>
            <person name="Berlin A.M."/>
            <person name="Chapman S.B."/>
            <person name="Gainer-Dewar J."/>
            <person name="Goldberg J."/>
            <person name="Griggs A."/>
            <person name="Gujja S."/>
            <person name="Hansen M."/>
            <person name="Howarth C."/>
            <person name="Imamovic A."/>
            <person name="Ireland A."/>
            <person name="Larimer J."/>
            <person name="McCowan C."/>
            <person name="Murphy C."/>
            <person name="Pearson M."/>
            <person name="Poon T.W."/>
            <person name="Priest M."/>
            <person name="Roberts A."/>
            <person name="Saif S."/>
            <person name="Shea T."/>
            <person name="Sisk P."/>
            <person name="Sykes S."/>
            <person name="Wortman J."/>
            <person name="Nusbaum C."/>
            <person name="Birren B."/>
        </authorList>
    </citation>
    <scope>NUCLEOTIDE SEQUENCE [LARGE SCALE GENOMIC DNA]</scope>
    <source>
        <strain evidence="7 8">CBS 119918</strain>
    </source>
</reference>
<evidence type="ECO:0000256" key="1">
    <source>
        <dbReference type="ARBA" id="ARBA00007598"/>
    </source>
</evidence>
<feature type="active site" evidence="4">
    <location>
        <position position="182"/>
    </location>
</feature>
<dbReference type="GO" id="GO:0051287">
    <property type="term" value="F:NAD binding"/>
    <property type="evidence" value="ECO:0007669"/>
    <property type="project" value="InterPro"/>
</dbReference>
<dbReference type="InterPro" id="IPR036291">
    <property type="entry name" value="NAD(P)-bd_dom_sf"/>
</dbReference>
<dbReference type="InterPro" id="IPR051265">
    <property type="entry name" value="HIBADH-related_NP60_sf"/>
</dbReference>
<dbReference type="Gene3D" id="3.40.50.720">
    <property type="entry name" value="NAD(P)-binding Rossmann-like Domain"/>
    <property type="match status" value="1"/>
</dbReference>
<dbReference type="VEuPathDB" id="FungiDB:A1O9_04711"/>
<dbReference type="InterPro" id="IPR015815">
    <property type="entry name" value="HIBADH-related"/>
</dbReference>
<dbReference type="GeneID" id="25279640"/>
<dbReference type="AlphaFoldDB" id="A0A072PKL2"/>
<evidence type="ECO:0000259" key="5">
    <source>
        <dbReference type="Pfam" id="PF03446"/>
    </source>
</evidence>
<dbReference type="SUPFAM" id="SSF48179">
    <property type="entry name" value="6-phosphogluconate dehydrogenase C-terminal domain-like"/>
    <property type="match status" value="1"/>
</dbReference>
<sequence length="312" mass="32980">MAAENTQVAWIGLGKLGVALCKNLAEKSALSKPITIFDIVETTMKEASQKIAPGKTTSASSIVNAVASADIIFYCLPSDEAVMIVIAEVLKTNVKGKVIVDCSTVHPDTSTKETELVSTEGAQFVACPVFGSPLMAEASQCNMAIAGSTEAVDMVKPYCTGVMAKAVIDFSGQSPSKASLMKIIGNTFVLNAAVLLSEGLVLAEKSGLGAKQLQQFLTALFPGANPFRAYSEAMVSGNYHWREKHKLLGAVKLARKDSSYAQALAAQCDMELKTVGVLQQYVDKLIAEKGLDSEIAAMYGIAREAAGLPFEN</sequence>
<dbReference type="PIRSF" id="PIRSF000103">
    <property type="entry name" value="HIBADH"/>
    <property type="match status" value="1"/>
</dbReference>
<dbReference type="Gene3D" id="1.10.1040.10">
    <property type="entry name" value="N-(1-d-carboxylethyl)-l-norvaline Dehydrogenase, domain 2"/>
    <property type="match status" value="1"/>
</dbReference>
<dbReference type="PANTHER" id="PTHR43580">
    <property type="entry name" value="OXIDOREDUCTASE GLYR1-RELATED"/>
    <property type="match status" value="1"/>
</dbReference>
<organism evidence="7 8">
    <name type="scientific">Exophiala aquamarina CBS 119918</name>
    <dbReference type="NCBI Taxonomy" id="1182545"/>
    <lineage>
        <taxon>Eukaryota</taxon>
        <taxon>Fungi</taxon>
        <taxon>Dikarya</taxon>
        <taxon>Ascomycota</taxon>
        <taxon>Pezizomycotina</taxon>
        <taxon>Eurotiomycetes</taxon>
        <taxon>Chaetothyriomycetidae</taxon>
        <taxon>Chaetothyriales</taxon>
        <taxon>Herpotrichiellaceae</taxon>
        <taxon>Exophiala</taxon>
    </lineage>
</organism>
<dbReference type="InterPro" id="IPR006115">
    <property type="entry name" value="6PGDH_NADP-bd"/>
</dbReference>
<dbReference type="InterPro" id="IPR029154">
    <property type="entry name" value="HIBADH-like_NADP-bd"/>
</dbReference>
<dbReference type="OrthoDB" id="435038at2759"/>
<dbReference type="InterPro" id="IPR013328">
    <property type="entry name" value="6PGD_dom2"/>
</dbReference>
<comment type="similarity">
    <text evidence="1">Belongs to the HIBADH-related family. NP60 subfamily.</text>
</comment>
<dbReference type="STRING" id="1182545.A0A072PKL2"/>
<evidence type="ECO:0008006" key="9">
    <source>
        <dbReference type="Google" id="ProtNLM"/>
    </source>
</evidence>
<evidence type="ECO:0000313" key="7">
    <source>
        <dbReference type="EMBL" id="KEF59863.1"/>
    </source>
</evidence>
<dbReference type="HOGENOM" id="CLU_035117_5_1_1"/>
<dbReference type="GO" id="GO:0016491">
    <property type="term" value="F:oxidoreductase activity"/>
    <property type="evidence" value="ECO:0007669"/>
    <property type="project" value="UniProtKB-KW"/>
</dbReference>
<name>A0A072PKL2_9EURO</name>
<comment type="caution">
    <text evidence="7">The sequence shown here is derived from an EMBL/GenBank/DDBJ whole genome shotgun (WGS) entry which is preliminary data.</text>
</comment>
<evidence type="ECO:0000256" key="4">
    <source>
        <dbReference type="PIRSR" id="PIRSR000103-1"/>
    </source>
</evidence>
<proteinExistence type="inferred from homology"/>